<comment type="catalytic activity">
    <reaction evidence="19">
        <text>1,2-di-(9Z-octadecenoyl)-sn-glycerol + ATP = 1,2-di-(9Z-octadecenoyl)-sn-glycero-3-phosphate + ADP + H(+)</text>
        <dbReference type="Rhea" id="RHEA:40327"/>
        <dbReference type="ChEBI" id="CHEBI:15378"/>
        <dbReference type="ChEBI" id="CHEBI:30616"/>
        <dbReference type="ChEBI" id="CHEBI:52333"/>
        <dbReference type="ChEBI" id="CHEBI:74546"/>
        <dbReference type="ChEBI" id="CHEBI:456216"/>
    </reaction>
    <physiologicalReaction direction="left-to-right" evidence="19">
        <dbReference type="Rhea" id="RHEA:40328"/>
    </physiologicalReaction>
</comment>
<keyword evidence="15" id="KW-0443">Lipid metabolism</keyword>
<dbReference type="Gene3D" id="3.40.50.10330">
    <property type="entry name" value="Probable inorganic polyphosphate/atp-NAD kinase, domain 1"/>
    <property type="match status" value="1"/>
</dbReference>
<evidence type="ECO:0000256" key="12">
    <source>
        <dbReference type="ARBA" id="ARBA00022777"/>
    </source>
</evidence>
<dbReference type="Gene3D" id="3.30.60.20">
    <property type="match status" value="1"/>
</dbReference>
<evidence type="ECO:0000313" key="28">
    <source>
        <dbReference type="Proteomes" id="UP000694541"/>
    </source>
</evidence>
<accession>A0A8B9NQT2</accession>
<evidence type="ECO:0000256" key="16">
    <source>
        <dbReference type="ARBA" id="ARBA00023136"/>
    </source>
</evidence>
<evidence type="ECO:0000256" key="8">
    <source>
        <dbReference type="ARBA" id="ARBA00022490"/>
    </source>
</evidence>
<evidence type="ECO:0000256" key="9">
    <source>
        <dbReference type="ARBA" id="ARBA00022679"/>
    </source>
</evidence>
<evidence type="ECO:0000256" key="11">
    <source>
        <dbReference type="ARBA" id="ARBA00022741"/>
    </source>
</evidence>
<comment type="pathway">
    <text evidence="22">Glycerolipid metabolism.</text>
</comment>
<dbReference type="FunFam" id="1.25.40.20:FF:000061">
    <property type="entry name" value="Diacylglycerol kinase"/>
    <property type="match status" value="1"/>
</dbReference>
<dbReference type="Ensembl" id="ENSANIT00000026130.1">
    <property type="protein sequence ID" value="ENSANIP00000025292.1"/>
    <property type="gene ID" value="ENSANIG00000016116.1"/>
</dbReference>
<comment type="subcellular location">
    <subcellularLocation>
        <location evidence="2">Cell membrane</location>
    </subcellularLocation>
    <subcellularLocation>
        <location evidence="3">Cell projection</location>
    </subcellularLocation>
    <subcellularLocation>
        <location evidence="4">Cytoplasm</location>
        <location evidence="4">Cytosol</location>
    </subcellularLocation>
    <subcellularLocation>
        <location evidence="1">Nucleus</location>
    </subcellularLocation>
</comment>
<dbReference type="PANTHER" id="PTHR11255:SF92">
    <property type="entry name" value="DIACYLGLYCEROL KINASE IOTA"/>
    <property type="match status" value="1"/>
</dbReference>
<dbReference type="InterPro" id="IPR056383">
    <property type="entry name" value="DGKI-like_dom"/>
</dbReference>
<dbReference type="SUPFAM" id="SSF111331">
    <property type="entry name" value="NAD kinase/diacylglycerol kinase-like"/>
    <property type="match status" value="1"/>
</dbReference>
<dbReference type="CDD" id="cd20896">
    <property type="entry name" value="C1_DGKiota_rpt2"/>
    <property type="match status" value="1"/>
</dbReference>
<keyword evidence="8" id="KW-0963">Cytoplasm</keyword>
<keyword evidence="16" id="KW-0472">Membrane</keyword>
<dbReference type="GO" id="GO:0042995">
    <property type="term" value="C:cell projection"/>
    <property type="evidence" value="ECO:0007669"/>
    <property type="project" value="UniProtKB-SubCell"/>
</dbReference>
<dbReference type="InterPro" id="IPR017438">
    <property type="entry name" value="ATP-NAD_kinase_N"/>
</dbReference>
<dbReference type="Gene3D" id="2.60.200.40">
    <property type="match status" value="1"/>
</dbReference>
<dbReference type="GO" id="GO:0098978">
    <property type="term" value="C:glutamatergic synapse"/>
    <property type="evidence" value="ECO:0007669"/>
    <property type="project" value="TreeGrafter"/>
</dbReference>
<evidence type="ECO:0000256" key="25">
    <source>
        <dbReference type="SAM" id="MobiDB-lite"/>
    </source>
</evidence>
<keyword evidence="17" id="KW-0539">Nucleus</keyword>
<feature type="repeat" description="ANK" evidence="23">
    <location>
        <begin position="723"/>
        <end position="755"/>
    </location>
</feature>
<dbReference type="GO" id="GO:0046486">
    <property type="term" value="P:glycerolipid metabolic process"/>
    <property type="evidence" value="ECO:0007669"/>
    <property type="project" value="UniProtKB-UniPathway"/>
</dbReference>
<dbReference type="PROSITE" id="PS50088">
    <property type="entry name" value="ANK_REPEAT"/>
    <property type="match status" value="2"/>
</dbReference>
<feature type="repeat" description="ANK" evidence="23">
    <location>
        <begin position="693"/>
        <end position="717"/>
    </location>
</feature>
<dbReference type="EC" id="2.7.1.107" evidence="24"/>
<keyword evidence="9 24" id="KW-0808">Transferase</keyword>
<keyword evidence="18" id="KW-0966">Cell projection</keyword>
<evidence type="ECO:0000256" key="24">
    <source>
        <dbReference type="RuleBase" id="RU361128"/>
    </source>
</evidence>
<keyword evidence="10" id="KW-0677">Repeat</keyword>
<reference evidence="27" key="2">
    <citation type="submission" date="2025-09" db="UniProtKB">
        <authorList>
            <consortium name="Ensembl"/>
        </authorList>
    </citation>
    <scope>IDENTIFICATION</scope>
</reference>
<protein>
    <recommendedName>
        <fullName evidence="24">Diacylglycerol kinase</fullName>
        <shortName evidence="24">DAG kinase</shortName>
        <ecNumber evidence="24">2.7.1.107</ecNumber>
    </recommendedName>
</protein>
<organism evidence="27 28">
    <name type="scientific">Accipiter nisus</name>
    <name type="common">Eurasian sparrowhawk</name>
    <dbReference type="NCBI Taxonomy" id="211598"/>
    <lineage>
        <taxon>Eukaryota</taxon>
        <taxon>Metazoa</taxon>
        <taxon>Chordata</taxon>
        <taxon>Craniata</taxon>
        <taxon>Vertebrata</taxon>
        <taxon>Euteleostomi</taxon>
        <taxon>Archelosauria</taxon>
        <taxon>Archosauria</taxon>
        <taxon>Dinosauria</taxon>
        <taxon>Saurischia</taxon>
        <taxon>Theropoda</taxon>
        <taxon>Coelurosauria</taxon>
        <taxon>Aves</taxon>
        <taxon>Neognathae</taxon>
        <taxon>Neoaves</taxon>
        <taxon>Telluraves</taxon>
        <taxon>Accipitrimorphae</taxon>
        <taxon>Accipitriformes</taxon>
        <taxon>Accipitridae</taxon>
        <taxon>Accipitrinae</taxon>
        <taxon>Accipiter</taxon>
    </lineage>
</organism>
<evidence type="ECO:0000256" key="5">
    <source>
        <dbReference type="ARBA" id="ARBA00005175"/>
    </source>
</evidence>
<dbReference type="GO" id="GO:0005829">
    <property type="term" value="C:cytosol"/>
    <property type="evidence" value="ECO:0007669"/>
    <property type="project" value="UniProtKB-SubCell"/>
</dbReference>
<dbReference type="SMART" id="SM00248">
    <property type="entry name" value="ANK"/>
    <property type="match status" value="2"/>
</dbReference>
<feature type="compositionally biased region" description="Basic and acidic residues" evidence="25">
    <location>
        <begin position="751"/>
        <end position="764"/>
    </location>
</feature>
<keyword evidence="11 24" id="KW-0547">Nucleotide-binding</keyword>
<dbReference type="PROSITE" id="PS50297">
    <property type="entry name" value="ANK_REP_REGION"/>
    <property type="match status" value="2"/>
</dbReference>
<dbReference type="SMART" id="SM00109">
    <property type="entry name" value="C1"/>
    <property type="match status" value="2"/>
</dbReference>
<keyword evidence="13 24" id="KW-0067">ATP-binding</keyword>
<comment type="catalytic activity">
    <reaction evidence="21">
        <text>a 1,2-diacyl-sn-glycerol + ATP = a 1,2-diacyl-sn-glycero-3-phosphate + ADP + H(+)</text>
        <dbReference type="Rhea" id="RHEA:10272"/>
        <dbReference type="ChEBI" id="CHEBI:15378"/>
        <dbReference type="ChEBI" id="CHEBI:17815"/>
        <dbReference type="ChEBI" id="CHEBI:30616"/>
        <dbReference type="ChEBI" id="CHEBI:58608"/>
        <dbReference type="ChEBI" id="CHEBI:456216"/>
        <dbReference type="EC" id="2.7.1.107"/>
    </reaction>
    <physiologicalReaction direction="left-to-right" evidence="21">
        <dbReference type="Rhea" id="RHEA:10273"/>
    </physiologicalReaction>
</comment>
<evidence type="ECO:0000256" key="20">
    <source>
        <dbReference type="ARBA" id="ARBA00023400"/>
    </source>
</evidence>
<evidence type="ECO:0000256" key="21">
    <source>
        <dbReference type="ARBA" id="ARBA00023411"/>
    </source>
</evidence>
<evidence type="ECO:0000256" key="3">
    <source>
        <dbReference type="ARBA" id="ARBA00004316"/>
    </source>
</evidence>
<dbReference type="GO" id="GO:0004143">
    <property type="term" value="F:ATP-dependent diacylglycerol kinase activity"/>
    <property type="evidence" value="ECO:0007669"/>
    <property type="project" value="UniProtKB-EC"/>
</dbReference>
<keyword evidence="14 23" id="KW-0040">ANK repeat</keyword>
<dbReference type="InterPro" id="IPR002219">
    <property type="entry name" value="PKC_DAG/PE"/>
</dbReference>
<reference evidence="27" key="1">
    <citation type="submission" date="2025-08" db="UniProtKB">
        <authorList>
            <consortium name="Ensembl"/>
        </authorList>
    </citation>
    <scope>IDENTIFICATION</scope>
</reference>
<evidence type="ECO:0000259" key="26">
    <source>
        <dbReference type="PROSITE" id="PS50146"/>
    </source>
</evidence>
<dbReference type="Proteomes" id="UP000694541">
    <property type="component" value="Unplaced"/>
</dbReference>
<evidence type="ECO:0000256" key="13">
    <source>
        <dbReference type="ARBA" id="ARBA00022840"/>
    </source>
</evidence>
<feature type="domain" description="DAGKc" evidence="26">
    <location>
        <begin position="207"/>
        <end position="342"/>
    </location>
</feature>
<sequence>MLMKPRVPVKLCSMWEEHGQKHLWLETNVSGDLCYLGEESCQKSALRRKCAACKIVVHNACMEQLEKINFRCKPTFREGGSRSPRENFVRHHWVHRRRQEGKCKQCGKGFQQKFSFHSKEIVAISCSWCKLAFHNKVTCFMLHHIEEPCSLGAHAAVIVPPTWIIKVKKPQVTTSTRRKKRTSFKRKASKRGNEVGRPFVIKPISSPLMKPLLVFVNPKSGGNQGTKVLQMFMWYLNPRQVFDLSQDGPRDALELYRKVPNLRILACGGDGTVGWILSILDELQLSPPPPVAVLPLGTGNDLARTLNWGGGYTDEPVSKILCHVEDGTIVQLDRWNLQVERNPDLPQDELEDGARKVRLPLSVFNNYFSLGFDAHVTLEFHESREANPEKFNSRFRNKMFYAGAAFTDFLQRSSRDLSKHVKVVCDGTDLTPKIQELKFQCIVFLNIPRYCAGTMPWGNPGDHRDFEPQRHDDGYIEVIGFTMASLAALQVGGHGERLHQCREVTLLTYKSIPMQVDGEPCRLAPSLIRISLRNQANMVQKSKRRTSMPLLNDPHSIPDRLRIRVNRINLQEYEGLHYDKEKLREASIPLGIIVVRGDCDLETCRMYIDRLQEPAGCSERAVMLQAHDLFLVSLQQEHLHFVTEISQDEIFILDPELVMSQQVGTPPGMPDLVVEQFIECCKKGANLLIQGPDHCSLLHHAAKTGHGEIVKYILEHGESQWAKGETALHKAACQRHRAVCQLLVDAGASLRKTDSKGKTPRDRAQQAGDPDLASYLESRQNYQMVSHEDLETAV</sequence>
<proteinExistence type="inferred from homology"/>
<dbReference type="InterPro" id="IPR037607">
    <property type="entry name" value="DGK"/>
</dbReference>
<feature type="region of interest" description="Disordered" evidence="25">
    <location>
        <begin position="751"/>
        <end position="771"/>
    </location>
</feature>
<dbReference type="PROSITE" id="PS50146">
    <property type="entry name" value="DAGK"/>
    <property type="match status" value="1"/>
</dbReference>
<evidence type="ECO:0000256" key="17">
    <source>
        <dbReference type="ARBA" id="ARBA00023242"/>
    </source>
</evidence>
<evidence type="ECO:0000256" key="1">
    <source>
        <dbReference type="ARBA" id="ARBA00004123"/>
    </source>
</evidence>
<dbReference type="AlphaFoldDB" id="A0A8B9NQT2"/>
<dbReference type="UniPathway" id="UPA00230"/>
<evidence type="ECO:0000256" key="7">
    <source>
        <dbReference type="ARBA" id="ARBA00022475"/>
    </source>
</evidence>
<dbReference type="SUPFAM" id="SSF48403">
    <property type="entry name" value="Ankyrin repeat"/>
    <property type="match status" value="1"/>
</dbReference>
<dbReference type="PANTHER" id="PTHR11255">
    <property type="entry name" value="DIACYLGLYCEROL KINASE"/>
    <property type="match status" value="1"/>
</dbReference>
<dbReference type="FunFam" id="3.40.50.10330:FF:000002">
    <property type="entry name" value="Diacylglycerol kinase"/>
    <property type="match status" value="1"/>
</dbReference>
<name>A0A8B9NQT2_9AVES</name>
<evidence type="ECO:0000256" key="10">
    <source>
        <dbReference type="ARBA" id="ARBA00022737"/>
    </source>
</evidence>
<dbReference type="GO" id="GO:0005634">
    <property type="term" value="C:nucleus"/>
    <property type="evidence" value="ECO:0007669"/>
    <property type="project" value="UniProtKB-SubCell"/>
</dbReference>
<dbReference type="FunFam" id="2.60.200.40:FF:000002">
    <property type="entry name" value="Diacylglycerol kinase"/>
    <property type="match status" value="1"/>
</dbReference>
<dbReference type="Pfam" id="PF00609">
    <property type="entry name" value="DAGK_acc"/>
    <property type="match status" value="1"/>
</dbReference>
<evidence type="ECO:0000256" key="15">
    <source>
        <dbReference type="ARBA" id="ARBA00023098"/>
    </source>
</evidence>
<comment type="similarity">
    <text evidence="6 24">Belongs to the eukaryotic diacylglycerol kinase family.</text>
</comment>
<evidence type="ECO:0000256" key="18">
    <source>
        <dbReference type="ARBA" id="ARBA00023273"/>
    </source>
</evidence>
<dbReference type="InterPro" id="IPR001206">
    <property type="entry name" value="Diacylglycerol_kinase_cat_dom"/>
</dbReference>
<dbReference type="Pfam" id="PF00130">
    <property type="entry name" value="C1_1"/>
    <property type="match status" value="1"/>
</dbReference>
<evidence type="ECO:0000256" key="19">
    <source>
        <dbReference type="ARBA" id="ARBA00023371"/>
    </source>
</evidence>
<dbReference type="Pfam" id="PF00781">
    <property type="entry name" value="DAGK_cat"/>
    <property type="match status" value="1"/>
</dbReference>
<comment type="pathway">
    <text evidence="5">Lipid metabolism; glycerolipid metabolism.</text>
</comment>
<dbReference type="GO" id="GO:0005886">
    <property type="term" value="C:plasma membrane"/>
    <property type="evidence" value="ECO:0007669"/>
    <property type="project" value="UniProtKB-SubCell"/>
</dbReference>
<evidence type="ECO:0000256" key="23">
    <source>
        <dbReference type="PROSITE-ProRule" id="PRU00023"/>
    </source>
</evidence>
<comment type="catalytic activity">
    <reaction evidence="20">
        <text>1-octadecanoyl-2-(5Z,8Z,11Z,14Z-eicosatetraenoyl)-sn-glycerol + ATP = 1-octadecanoyl-2-(5Z,8Z,11Z,14Z-eicosatetraenoyl)-sn-glycero-3-phosphate + ADP + H(+)</text>
        <dbReference type="Rhea" id="RHEA:40323"/>
        <dbReference type="ChEBI" id="CHEBI:15378"/>
        <dbReference type="ChEBI" id="CHEBI:30616"/>
        <dbReference type="ChEBI" id="CHEBI:75728"/>
        <dbReference type="ChEBI" id="CHEBI:77091"/>
        <dbReference type="ChEBI" id="CHEBI:456216"/>
    </reaction>
    <physiologicalReaction direction="left-to-right" evidence="20">
        <dbReference type="Rhea" id="RHEA:40324"/>
    </physiologicalReaction>
</comment>
<dbReference type="InterPro" id="IPR036770">
    <property type="entry name" value="Ankyrin_rpt-contain_sf"/>
</dbReference>
<keyword evidence="7" id="KW-1003">Cell membrane</keyword>
<evidence type="ECO:0000256" key="14">
    <source>
        <dbReference type="ARBA" id="ARBA00023043"/>
    </source>
</evidence>
<keyword evidence="12 24" id="KW-0418">Kinase</keyword>
<evidence type="ECO:0000256" key="6">
    <source>
        <dbReference type="ARBA" id="ARBA00009280"/>
    </source>
</evidence>
<evidence type="ECO:0000256" key="22">
    <source>
        <dbReference type="ARBA" id="ARBA00060536"/>
    </source>
</evidence>
<dbReference type="InterPro" id="IPR047487">
    <property type="entry name" value="C1_DGKiota_rpt2"/>
</dbReference>
<dbReference type="InterPro" id="IPR000756">
    <property type="entry name" value="Diacylglycerol_kin_accessory"/>
</dbReference>
<evidence type="ECO:0000256" key="2">
    <source>
        <dbReference type="ARBA" id="ARBA00004236"/>
    </source>
</evidence>
<evidence type="ECO:0000313" key="27">
    <source>
        <dbReference type="Ensembl" id="ENSANIP00000025292.1"/>
    </source>
</evidence>
<dbReference type="InterPro" id="IPR016064">
    <property type="entry name" value="NAD/diacylglycerol_kinase_sf"/>
</dbReference>
<dbReference type="SMART" id="SM00046">
    <property type="entry name" value="DAGKc"/>
    <property type="match status" value="1"/>
</dbReference>
<dbReference type="GO" id="GO:0007200">
    <property type="term" value="P:phospholipase C-activating G protein-coupled receptor signaling pathway"/>
    <property type="evidence" value="ECO:0007669"/>
    <property type="project" value="InterPro"/>
</dbReference>
<dbReference type="SMART" id="SM00045">
    <property type="entry name" value="DAGKa"/>
    <property type="match status" value="1"/>
</dbReference>
<dbReference type="Gene3D" id="1.25.40.20">
    <property type="entry name" value="Ankyrin repeat-containing domain"/>
    <property type="match status" value="1"/>
</dbReference>
<dbReference type="Pfam" id="PF23578">
    <property type="entry name" value="DGKI"/>
    <property type="match status" value="1"/>
</dbReference>
<dbReference type="Pfam" id="PF12796">
    <property type="entry name" value="Ank_2"/>
    <property type="match status" value="1"/>
</dbReference>
<dbReference type="InterPro" id="IPR002110">
    <property type="entry name" value="Ankyrin_rpt"/>
</dbReference>
<evidence type="ECO:0000256" key="4">
    <source>
        <dbReference type="ARBA" id="ARBA00004514"/>
    </source>
</evidence>
<keyword evidence="28" id="KW-1185">Reference proteome</keyword>
<dbReference type="GO" id="GO:0005524">
    <property type="term" value="F:ATP binding"/>
    <property type="evidence" value="ECO:0007669"/>
    <property type="project" value="UniProtKB-KW"/>
</dbReference>